<feature type="domain" description="Ig-like" evidence="7">
    <location>
        <begin position="537"/>
        <end position="613"/>
    </location>
</feature>
<dbReference type="InterPro" id="IPR051275">
    <property type="entry name" value="Cell_adhesion_signaling"/>
</dbReference>
<dbReference type="InterPro" id="IPR003599">
    <property type="entry name" value="Ig_sub"/>
</dbReference>
<dbReference type="SMART" id="SM00408">
    <property type="entry name" value="IGc2"/>
    <property type="match status" value="3"/>
</dbReference>
<dbReference type="GO" id="GO:0050839">
    <property type="term" value="F:cell adhesion molecule binding"/>
    <property type="evidence" value="ECO:0007669"/>
    <property type="project" value="TreeGrafter"/>
</dbReference>
<dbReference type="SUPFAM" id="SSF49265">
    <property type="entry name" value="Fibronectin type III"/>
    <property type="match status" value="1"/>
</dbReference>
<dbReference type="EMBL" id="CAJPWZ010000826">
    <property type="protein sequence ID" value="CAG2201042.1"/>
    <property type="molecule type" value="Genomic_DNA"/>
</dbReference>
<dbReference type="InterPro" id="IPR007110">
    <property type="entry name" value="Ig-like_dom"/>
</dbReference>
<keyword evidence="2" id="KW-0472">Membrane</keyword>
<feature type="compositionally biased region" description="Basic and acidic residues" evidence="6">
    <location>
        <begin position="1043"/>
        <end position="1066"/>
    </location>
</feature>
<keyword evidence="5" id="KW-0393">Immunoglobulin domain</keyword>
<comment type="subcellular location">
    <subcellularLocation>
        <location evidence="1">Membrane</location>
        <topology evidence="1">Single-pass type I membrane protein</topology>
    </subcellularLocation>
</comment>
<name>A0A8S3QYY7_MYTED</name>
<feature type="domain" description="Ig-like" evidence="7">
    <location>
        <begin position="260"/>
        <end position="331"/>
    </location>
</feature>
<evidence type="ECO:0000256" key="1">
    <source>
        <dbReference type="ARBA" id="ARBA00004479"/>
    </source>
</evidence>
<dbReference type="Proteomes" id="UP000683360">
    <property type="component" value="Unassembled WGS sequence"/>
</dbReference>
<dbReference type="Pfam" id="PF00041">
    <property type="entry name" value="fn3"/>
    <property type="match status" value="1"/>
</dbReference>
<dbReference type="GO" id="GO:0005911">
    <property type="term" value="C:cell-cell junction"/>
    <property type="evidence" value="ECO:0007669"/>
    <property type="project" value="TreeGrafter"/>
</dbReference>
<dbReference type="GO" id="GO:0005886">
    <property type="term" value="C:plasma membrane"/>
    <property type="evidence" value="ECO:0007669"/>
    <property type="project" value="TreeGrafter"/>
</dbReference>
<feature type="compositionally biased region" description="Polar residues" evidence="6">
    <location>
        <begin position="954"/>
        <end position="963"/>
    </location>
</feature>
<dbReference type="OrthoDB" id="6113407at2759"/>
<evidence type="ECO:0000313" key="10">
    <source>
        <dbReference type="Proteomes" id="UP000683360"/>
    </source>
</evidence>
<evidence type="ECO:0000259" key="7">
    <source>
        <dbReference type="PROSITE" id="PS50835"/>
    </source>
</evidence>
<dbReference type="SMART" id="SM00409">
    <property type="entry name" value="IG"/>
    <property type="match status" value="5"/>
</dbReference>
<reference evidence="9" key="1">
    <citation type="submission" date="2021-03" db="EMBL/GenBank/DDBJ databases">
        <authorList>
            <person name="Bekaert M."/>
        </authorList>
    </citation>
    <scope>NUCLEOTIDE SEQUENCE</scope>
</reference>
<dbReference type="InterPro" id="IPR013783">
    <property type="entry name" value="Ig-like_fold"/>
</dbReference>
<evidence type="ECO:0008006" key="11">
    <source>
        <dbReference type="Google" id="ProtNLM"/>
    </source>
</evidence>
<dbReference type="GO" id="GO:0098609">
    <property type="term" value="P:cell-cell adhesion"/>
    <property type="evidence" value="ECO:0007669"/>
    <property type="project" value="TreeGrafter"/>
</dbReference>
<feature type="domain" description="Ig-like" evidence="7">
    <location>
        <begin position="447"/>
        <end position="529"/>
    </location>
</feature>
<feature type="domain" description="Ig-like" evidence="7">
    <location>
        <begin position="350"/>
        <end position="437"/>
    </location>
</feature>
<organism evidence="9 10">
    <name type="scientific">Mytilus edulis</name>
    <name type="common">Blue mussel</name>
    <dbReference type="NCBI Taxonomy" id="6550"/>
    <lineage>
        <taxon>Eukaryota</taxon>
        <taxon>Metazoa</taxon>
        <taxon>Spiralia</taxon>
        <taxon>Lophotrochozoa</taxon>
        <taxon>Mollusca</taxon>
        <taxon>Bivalvia</taxon>
        <taxon>Autobranchia</taxon>
        <taxon>Pteriomorphia</taxon>
        <taxon>Mytilida</taxon>
        <taxon>Mytiloidea</taxon>
        <taxon>Mytilidae</taxon>
        <taxon>Mytilinae</taxon>
        <taxon>Mytilus</taxon>
    </lineage>
</organism>
<evidence type="ECO:0000256" key="4">
    <source>
        <dbReference type="ARBA" id="ARBA00023180"/>
    </source>
</evidence>
<evidence type="ECO:0000313" key="9">
    <source>
        <dbReference type="EMBL" id="CAG2201042.1"/>
    </source>
</evidence>
<comment type="caution">
    <text evidence="9">The sequence shown here is derived from an EMBL/GenBank/DDBJ whole genome shotgun (WGS) entry which is preliminary data.</text>
</comment>
<dbReference type="Gene3D" id="2.60.40.10">
    <property type="entry name" value="Immunoglobulins"/>
    <property type="match status" value="7"/>
</dbReference>
<evidence type="ECO:0000256" key="2">
    <source>
        <dbReference type="ARBA" id="ARBA00023136"/>
    </source>
</evidence>
<feature type="region of interest" description="Disordered" evidence="6">
    <location>
        <begin position="1010"/>
        <end position="1084"/>
    </location>
</feature>
<protein>
    <recommendedName>
        <fullName evidence="11">Hemicentin-1-like</fullName>
    </recommendedName>
</protein>
<dbReference type="PROSITE" id="PS50835">
    <property type="entry name" value="IG_LIKE"/>
    <property type="match status" value="6"/>
</dbReference>
<dbReference type="PANTHER" id="PTHR11640:SF31">
    <property type="entry name" value="IRREGULAR CHIASM C-ROUGHEST PROTEIN-RELATED"/>
    <property type="match status" value="1"/>
</dbReference>
<dbReference type="AlphaFoldDB" id="A0A8S3QYY7"/>
<dbReference type="InterPro" id="IPR036179">
    <property type="entry name" value="Ig-like_dom_sf"/>
</dbReference>
<feature type="region of interest" description="Disordered" evidence="6">
    <location>
        <begin position="925"/>
        <end position="997"/>
    </location>
</feature>
<dbReference type="InterPro" id="IPR036116">
    <property type="entry name" value="FN3_sf"/>
</dbReference>
<sequence length="1084" mass="120123">MWNPLCCPSKSKYANKSLLVSRAQQAVMYPLTPAYADLHQQLTFMCKISVRNDWRIHLTEILLSNTTITSDVTRETSIECKVTSRPAASITLIKVNSEGTVQDISSSSTETVTSSITGEIVTSILNFRFTAKDNGGLIYCHADNSISTINSSFVTLRIYYPPSDDPTIQQTPNRPIISGEKVVLTCSVSGGFPLPVLSWNCSGNNTNNTSGKTAFYTILFMALKQDNGKTCTCSAAHPVAEYRPQMHITLNVYFPPDKLPVLMQIPEGPVYTSSSVLLVCSVNGGNPVATLTWNCTGVIKINSSETTAISSIEIPVTNLNHGMACSCLASHIIDTYKHTAHHLLDVIFPPDVYPTVRQATPGPIDTGTAVTLICSVPGGNPLATLTWDCQGITSNTSTETEAVLEIEFTVDKNYNGRICSCSATHPIVTYRPTSQISLVVYFSPSKPNLVLKPEMPWFVGNITEIECVSEPGNPESIFEWTSDNMAVDVNMSALIIGPLTKYNNGKVIICTVQNEYTKRRGSILKSNVVHINVEYFPEISIDTLPLFVNEGDNVSITCNAFGNPVPIVTWFQQDQNITERQINQSILHLFDVGRLLNEELYTCKAFATSTTYGSLVAENTTELIVFYPPVITNFQVLNGPTVSENEDVTFRCEAESNPLSNITWLFLNDQTKLKEENSVYTSTYTITNSNCFHTGTYQCQAANYRNGVISVYAKDVALNVMCSPRLDTRYQSLPKIVAVEENGDLELSAHIIAYPLPVIRWIFTNEVNSTSVLHGNLFVKVNVVPKGKPLPPSKVIVVCTSTSVAMFWNSEFDGGARQTFMVKYWRTLDGTTISSALVENLTEQTVIKELLPDSNYSFIVQATNKHGTSNSTIKTCKTGAKGKSPASEQRQAYQIILCLSIYDEPEPEIILKSVQGTHYIDASSSELKNKTQRNLDETNTEKRSVYTKQEVPTDHSTVQSTSRTDSEHIFDTNSYEEMSTETKVTTPIEKPPRAHLSDNNTQLYESMKAHACQNTSKSDQGREMKDTKPRDNKFQLYESMKTPVKENTSKLDQSSKRKIKDEKSKDNSTQLYESMKTPPQGEII</sequence>
<proteinExistence type="predicted"/>
<feature type="compositionally biased region" description="Basic and acidic residues" evidence="6">
    <location>
        <begin position="1019"/>
        <end position="1033"/>
    </location>
</feature>
<dbReference type="Pfam" id="PF08205">
    <property type="entry name" value="C2-set_2"/>
    <property type="match status" value="1"/>
</dbReference>
<keyword evidence="4" id="KW-0325">Glycoprotein</keyword>
<evidence type="ECO:0000259" key="8">
    <source>
        <dbReference type="PROSITE" id="PS50853"/>
    </source>
</evidence>
<feature type="domain" description="Ig-like" evidence="7">
    <location>
        <begin position="166"/>
        <end position="249"/>
    </location>
</feature>
<keyword evidence="10" id="KW-1185">Reference proteome</keyword>
<dbReference type="InterPro" id="IPR003598">
    <property type="entry name" value="Ig_sub2"/>
</dbReference>
<dbReference type="PANTHER" id="PTHR11640">
    <property type="entry name" value="NEPHRIN"/>
    <property type="match status" value="1"/>
</dbReference>
<dbReference type="SMART" id="SM00060">
    <property type="entry name" value="FN3"/>
    <property type="match status" value="1"/>
</dbReference>
<keyword evidence="3" id="KW-1015">Disulfide bond</keyword>
<accession>A0A8S3QYY7</accession>
<dbReference type="CDD" id="cd00063">
    <property type="entry name" value="FN3"/>
    <property type="match status" value="1"/>
</dbReference>
<dbReference type="SUPFAM" id="SSF48726">
    <property type="entry name" value="Immunoglobulin"/>
    <property type="match status" value="7"/>
</dbReference>
<dbReference type="CDD" id="cd00096">
    <property type="entry name" value="Ig"/>
    <property type="match status" value="1"/>
</dbReference>
<evidence type="ECO:0000256" key="6">
    <source>
        <dbReference type="SAM" id="MobiDB-lite"/>
    </source>
</evidence>
<dbReference type="InterPro" id="IPR013162">
    <property type="entry name" value="CD80_C2-set"/>
</dbReference>
<feature type="compositionally biased region" description="Basic and acidic residues" evidence="6">
    <location>
        <begin position="927"/>
        <end position="944"/>
    </location>
</feature>
<gene>
    <name evidence="9" type="ORF">MEDL_15673</name>
</gene>
<evidence type="ECO:0000256" key="3">
    <source>
        <dbReference type="ARBA" id="ARBA00023157"/>
    </source>
</evidence>
<feature type="domain" description="Ig-like" evidence="7">
    <location>
        <begin position="629"/>
        <end position="710"/>
    </location>
</feature>
<dbReference type="InterPro" id="IPR003961">
    <property type="entry name" value="FN3_dom"/>
</dbReference>
<dbReference type="Pfam" id="PF13927">
    <property type="entry name" value="Ig_3"/>
    <property type="match status" value="2"/>
</dbReference>
<feature type="domain" description="Fibronectin type-III" evidence="8">
    <location>
        <begin position="788"/>
        <end position="881"/>
    </location>
</feature>
<dbReference type="PROSITE" id="PS50853">
    <property type="entry name" value="FN3"/>
    <property type="match status" value="1"/>
</dbReference>
<feature type="compositionally biased region" description="Polar residues" evidence="6">
    <location>
        <begin position="971"/>
        <end position="985"/>
    </location>
</feature>
<evidence type="ECO:0000256" key="5">
    <source>
        <dbReference type="ARBA" id="ARBA00023319"/>
    </source>
</evidence>